<dbReference type="GeneID" id="112052436"/>
<feature type="domain" description="C2H2-type" evidence="6">
    <location>
        <begin position="83"/>
        <end position="111"/>
    </location>
</feature>
<dbReference type="KEGG" id="bany:112052436"/>
<feature type="domain" description="C2H2-type" evidence="6">
    <location>
        <begin position="214"/>
        <end position="241"/>
    </location>
</feature>
<dbReference type="PANTHER" id="PTHR24379">
    <property type="entry name" value="KRAB AND ZINC FINGER DOMAIN-CONTAINING"/>
    <property type="match status" value="1"/>
</dbReference>
<evidence type="ECO:0000256" key="1">
    <source>
        <dbReference type="ARBA" id="ARBA00022723"/>
    </source>
</evidence>
<keyword evidence="2" id="KW-0677">Repeat</keyword>
<dbReference type="PANTHER" id="PTHR24379:SF121">
    <property type="entry name" value="C2H2-TYPE DOMAIN-CONTAINING PROTEIN"/>
    <property type="match status" value="1"/>
</dbReference>
<dbReference type="SUPFAM" id="SSF57667">
    <property type="entry name" value="beta-beta-alpha zinc fingers"/>
    <property type="match status" value="3"/>
</dbReference>
<dbReference type="GO" id="GO:0008270">
    <property type="term" value="F:zinc ion binding"/>
    <property type="evidence" value="ECO:0007669"/>
    <property type="project" value="UniProtKB-KW"/>
</dbReference>
<dbReference type="Proteomes" id="UP001652582">
    <property type="component" value="Chromosome 18"/>
</dbReference>
<dbReference type="Gene3D" id="3.30.160.60">
    <property type="entry name" value="Classic Zinc Finger"/>
    <property type="match status" value="4"/>
</dbReference>
<dbReference type="InterPro" id="IPR036236">
    <property type="entry name" value="Znf_C2H2_sf"/>
</dbReference>
<dbReference type="PROSITE" id="PS50157">
    <property type="entry name" value="ZINC_FINGER_C2H2_2"/>
    <property type="match status" value="5"/>
</dbReference>
<keyword evidence="4" id="KW-0862">Zinc</keyword>
<dbReference type="AlphaFoldDB" id="A0A6J1NV71"/>
<evidence type="ECO:0000259" key="6">
    <source>
        <dbReference type="PROSITE" id="PS50157"/>
    </source>
</evidence>
<keyword evidence="7" id="KW-1185">Reference proteome</keyword>
<evidence type="ECO:0000313" key="7">
    <source>
        <dbReference type="Proteomes" id="UP001652582"/>
    </source>
</evidence>
<evidence type="ECO:0000256" key="4">
    <source>
        <dbReference type="ARBA" id="ARBA00022833"/>
    </source>
</evidence>
<sequence>MKLKSKLNITRRTRLIPYRLFPRKMKRKKIKVKIQTDLMMLSRNLTYSHMYVYKSNYLDQQNNMNKDEIRTSWFQSKDSDGKLLCQYCNLKYSTVQTLRYHVKKKHTEEATKLLKIIINNKRNCRHICHICKKRFKDMFNLKCHMSEHSIELVKSSCMHCNATFNNTNELTEHIHLKHQKETKMTYMCKLCGYRTSKKSHYSQHRDTHKENKALICNFCDYKTNYSPNLKIHERTHTNDKPYLCDFKNCDYRSATKSALRSHQLKHYPNENMLFCDKCSYRTVYKQSLKKHLDSHKRNVVSRNANREVNN</sequence>
<evidence type="ECO:0000256" key="2">
    <source>
        <dbReference type="ARBA" id="ARBA00022737"/>
    </source>
</evidence>
<keyword evidence="3 5" id="KW-0863">Zinc-finger</keyword>
<feature type="domain" description="C2H2-type" evidence="6">
    <location>
        <begin position="186"/>
        <end position="213"/>
    </location>
</feature>
<reference evidence="8" key="1">
    <citation type="submission" date="2025-08" db="UniProtKB">
        <authorList>
            <consortium name="RefSeq"/>
        </authorList>
    </citation>
    <scope>IDENTIFICATION</scope>
</reference>
<name>A0A6J1NV71_BICAN</name>
<gene>
    <name evidence="8" type="primary">LOC112052436</name>
</gene>
<evidence type="ECO:0000313" key="8">
    <source>
        <dbReference type="RefSeq" id="XP_023947276.2"/>
    </source>
</evidence>
<feature type="domain" description="C2H2-type" evidence="6">
    <location>
        <begin position="126"/>
        <end position="153"/>
    </location>
</feature>
<evidence type="ECO:0000256" key="3">
    <source>
        <dbReference type="ARBA" id="ARBA00022771"/>
    </source>
</evidence>
<evidence type="ECO:0000256" key="5">
    <source>
        <dbReference type="PROSITE-ProRule" id="PRU00042"/>
    </source>
</evidence>
<dbReference type="OrthoDB" id="3561125at2759"/>
<proteinExistence type="predicted"/>
<dbReference type="SMART" id="SM00355">
    <property type="entry name" value="ZnF_C2H2"/>
    <property type="match status" value="7"/>
</dbReference>
<protein>
    <submittedName>
        <fullName evidence="8">PR domain zinc finger protein 5 isoform X1</fullName>
    </submittedName>
</protein>
<keyword evidence="1" id="KW-0479">Metal-binding</keyword>
<accession>A0A6J1NV71</accession>
<dbReference type="InterPro" id="IPR013087">
    <property type="entry name" value="Znf_C2H2_type"/>
</dbReference>
<organism evidence="7 8">
    <name type="scientific">Bicyclus anynana</name>
    <name type="common">Squinting bush brown butterfly</name>
    <dbReference type="NCBI Taxonomy" id="110368"/>
    <lineage>
        <taxon>Eukaryota</taxon>
        <taxon>Metazoa</taxon>
        <taxon>Ecdysozoa</taxon>
        <taxon>Arthropoda</taxon>
        <taxon>Hexapoda</taxon>
        <taxon>Insecta</taxon>
        <taxon>Pterygota</taxon>
        <taxon>Neoptera</taxon>
        <taxon>Endopterygota</taxon>
        <taxon>Lepidoptera</taxon>
        <taxon>Glossata</taxon>
        <taxon>Ditrysia</taxon>
        <taxon>Papilionoidea</taxon>
        <taxon>Nymphalidae</taxon>
        <taxon>Satyrinae</taxon>
        <taxon>Satyrini</taxon>
        <taxon>Mycalesina</taxon>
        <taxon>Bicyclus</taxon>
    </lineage>
</organism>
<feature type="domain" description="C2H2-type" evidence="6">
    <location>
        <begin position="155"/>
        <end position="183"/>
    </location>
</feature>
<dbReference type="RefSeq" id="XP_023947276.2">
    <property type="nucleotide sequence ID" value="XM_024091508.2"/>
</dbReference>
<dbReference type="PROSITE" id="PS00028">
    <property type="entry name" value="ZINC_FINGER_C2H2_1"/>
    <property type="match status" value="2"/>
</dbReference>